<dbReference type="Proteomes" id="UP000886721">
    <property type="component" value="Unassembled WGS sequence"/>
</dbReference>
<name>A0A9D1WXJ1_9FIRM</name>
<feature type="domain" description="PRD" evidence="2">
    <location>
        <begin position="171"/>
        <end position="277"/>
    </location>
</feature>
<dbReference type="GO" id="GO:0006355">
    <property type="term" value="P:regulation of DNA-templated transcription"/>
    <property type="evidence" value="ECO:0007669"/>
    <property type="project" value="InterPro"/>
</dbReference>
<dbReference type="AlphaFoldDB" id="A0A9D1WXJ1"/>
<protein>
    <submittedName>
        <fullName evidence="3">PRD domain-containing protein</fullName>
    </submittedName>
</protein>
<evidence type="ECO:0000313" key="3">
    <source>
        <dbReference type="EMBL" id="HIX69069.1"/>
    </source>
</evidence>
<dbReference type="InterPro" id="IPR004341">
    <property type="entry name" value="CAT_RNA-bd_dom"/>
</dbReference>
<proteinExistence type="predicted"/>
<dbReference type="InterPro" id="IPR011608">
    <property type="entry name" value="PRD"/>
</dbReference>
<feature type="domain" description="PRD" evidence="2">
    <location>
        <begin position="65"/>
        <end position="170"/>
    </location>
</feature>
<dbReference type="GO" id="GO:0003723">
    <property type="term" value="F:RNA binding"/>
    <property type="evidence" value="ECO:0007669"/>
    <property type="project" value="InterPro"/>
</dbReference>
<organism evidence="3 4">
    <name type="scientific">Candidatus Anaerostipes excrementavium</name>
    <dbReference type="NCBI Taxonomy" id="2838463"/>
    <lineage>
        <taxon>Bacteria</taxon>
        <taxon>Bacillati</taxon>
        <taxon>Bacillota</taxon>
        <taxon>Clostridia</taxon>
        <taxon>Lachnospirales</taxon>
        <taxon>Lachnospiraceae</taxon>
        <taxon>Anaerostipes</taxon>
    </lineage>
</organism>
<sequence>MKITKVINNNIVVSRDDSHREVVLMGKGLGFQKRIGDVIEAKKVEKTYIMKDHGMLHRFQEMAANIPIERLKVCNEIIQYAKDRLQKNINDNIYISLTDHINFAIERVQLGVPFQNPFLWEIKKFYYQEYIIGKAAIGMIEKKLGVTLPQDEAAFIALHIVNAELDLDMTEMVSMTKLVDHILEIVDECFGDQINKDSVFYERFITHLKFFAQRIFAGKEVESDDTEFQDIIRNKYQDCIDCVEKIKAYIKDTCNHDVTDEEMMYLTVHVKRVTTKK</sequence>
<dbReference type="Pfam" id="PF00874">
    <property type="entry name" value="PRD"/>
    <property type="match status" value="2"/>
</dbReference>
<dbReference type="PANTHER" id="PTHR30185:SF15">
    <property type="entry name" value="CRYPTIC BETA-GLUCOSIDE BGL OPERON ANTITERMINATOR"/>
    <property type="match status" value="1"/>
</dbReference>
<dbReference type="PANTHER" id="PTHR30185">
    <property type="entry name" value="CRYPTIC BETA-GLUCOSIDE BGL OPERON ANTITERMINATOR"/>
    <property type="match status" value="1"/>
</dbReference>
<dbReference type="Gene3D" id="1.10.1790.10">
    <property type="entry name" value="PRD domain"/>
    <property type="match status" value="2"/>
</dbReference>
<evidence type="ECO:0000259" key="2">
    <source>
        <dbReference type="PROSITE" id="PS51372"/>
    </source>
</evidence>
<accession>A0A9D1WXJ1</accession>
<dbReference type="NCBIfam" id="NF046042">
    <property type="entry name" value="LicT"/>
    <property type="match status" value="1"/>
</dbReference>
<reference evidence="3" key="1">
    <citation type="journal article" date="2021" name="PeerJ">
        <title>Extensive microbial diversity within the chicken gut microbiome revealed by metagenomics and culture.</title>
        <authorList>
            <person name="Gilroy R."/>
            <person name="Ravi A."/>
            <person name="Getino M."/>
            <person name="Pursley I."/>
            <person name="Horton D.L."/>
            <person name="Alikhan N.F."/>
            <person name="Baker D."/>
            <person name="Gharbi K."/>
            <person name="Hall N."/>
            <person name="Watson M."/>
            <person name="Adriaenssens E.M."/>
            <person name="Foster-Nyarko E."/>
            <person name="Jarju S."/>
            <person name="Secka A."/>
            <person name="Antonio M."/>
            <person name="Oren A."/>
            <person name="Chaudhuri R.R."/>
            <person name="La Ragione R."/>
            <person name="Hildebrand F."/>
            <person name="Pallen M.J."/>
        </authorList>
    </citation>
    <scope>NUCLEOTIDE SEQUENCE</scope>
    <source>
        <strain evidence="3">CHK191-13928</strain>
    </source>
</reference>
<dbReference type="Gene3D" id="2.30.24.10">
    <property type="entry name" value="CAT RNA-binding domain"/>
    <property type="match status" value="1"/>
</dbReference>
<keyword evidence="1" id="KW-0677">Repeat</keyword>
<gene>
    <name evidence="3" type="ORF">H9735_13245</name>
</gene>
<dbReference type="InterPro" id="IPR036634">
    <property type="entry name" value="PRD_sf"/>
</dbReference>
<dbReference type="PROSITE" id="PS51372">
    <property type="entry name" value="PRD_2"/>
    <property type="match status" value="2"/>
</dbReference>
<reference evidence="3" key="2">
    <citation type="submission" date="2021-04" db="EMBL/GenBank/DDBJ databases">
        <authorList>
            <person name="Gilroy R."/>
        </authorList>
    </citation>
    <scope>NUCLEOTIDE SEQUENCE</scope>
    <source>
        <strain evidence="3">CHK191-13928</strain>
    </source>
</reference>
<dbReference type="InterPro" id="IPR050661">
    <property type="entry name" value="BglG_antiterminators"/>
</dbReference>
<comment type="caution">
    <text evidence="3">The sequence shown here is derived from an EMBL/GenBank/DDBJ whole genome shotgun (WGS) entry which is preliminary data.</text>
</comment>
<evidence type="ECO:0000256" key="1">
    <source>
        <dbReference type="ARBA" id="ARBA00022737"/>
    </source>
</evidence>
<evidence type="ECO:0000313" key="4">
    <source>
        <dbReference type="Proteomes" id="UP000886721"/>
    </source>
</evidence>
<dbReference type="SUPFAM" id="SSF50151">
    <property type="entry name" value="SacY-like RNA-binding domain"/>
    <property type="match status" value="1"/>
</dbReference>
<dbReference type="EMBL" id="DXEM01000040">
    <property type="protein sequence ID" value="HIX69069.1"/>
    <property type="molecule type" value="Genomic_DNA"/>
</dbReference>
<dbReference type="InterPro" id="IPR036650">
    <property type="entry name" value="CAT_RNA-bd_dom_sf"/>
</dbReference>
<dbReference type="Pfam" id="PF03123">
    <property type="entry name" value="CAT_RBD"/>
    <property type="match status" value="1"/>
</dbReference>
<dbReference type="SMART" id="SM01061">
    <property type="entry name" value="CAT_RBD"/>
    <property type="match status" value="1"/>
</dbReference>
<dbReference type="SUPFAM" id="SSF63520">
    <property type="entry name" value="PTS-regulatory domain, PRD"/>
    <property type="match status" value="2"/>
</dbReference>